<dbReference type="Pfam" id="PF00106">
    <property type="entry name" value="adh_short"/>
    <property type="match status" value="1"/>
</dbReference>
<comment type="caution">
    <text evidence="1">The sequence shown here is derived from an EMBL/GenBank/DDBJ whole genome shotgun (WGS) entry which is preliminary data.</text>
</comment>
<keyword evidence="2" id="KW-1185">Reference proteome</keyword>
<dbReference type="PRINTS" id="PR00081">
    <property type="entry name" value="GDHRDH"/>
</dbReference>
<dbReference type="InterPro" id="IPR036291">
    <property type="entry name" value="NAD(P)-bd_dom_sf"/>
</dbReference>
<organism evidence="1 2">
    <name type="scientific">Periconia digitata</name>
    <dbReference type="NCBI Taxonomy" id="1303443"/>
    <lineage>
        <taxon>Eukaryota</taxon>
        <taxon>Fungi</taxon>
        <taxon>Dikarya</taxon>
        <taxon>Ascomycota</taxon>
        <taxon>Pezizomycotina</taxon>
        <taxon>Dothideomycetes</taxon>
        <taxon>Pleosporomycetidae</taxon>
        <taxon>Pleosporales</taxon>
        <taxon>Massarineae</taxon>
        <taxon>Periconiaceae</taxon>
        <taxon>Periconia</taxon>
    </lineage>
</organism>
<reference evidence="1" key="1">
    <citation type="submission" date="2023-01" db="EMBL/GenBank/DDBJ databases">
        <authorList>
            <person name="Van Ghelder C."/>
            <person name="Rancurel C."/>
        </authorList>
    </citation>
    <scope>NUCLEOTIDE SEQUENCE</scope>
    <source>
        <strain evidence="1">CNCM I-4278</strain>
    </source>
</reference>
<sequence length="286" mass="31105">MVSWAITGATRGIGLEYVNNLSADSNNEVFALIRSRTTAGALEDLAADRKNIHIIETDISRPEKLKETAAEISKSTNGSLDVVILNASSPGPDTFALSPSDFRGKEEALENEFYENVKANIISNIYVIDSLVDLIRKGHEKKIVFISSQSGDIEFNRITGLTAQIGYSVSKAGMNLVMTKIGAELAQEGIKTLSLSPGWVNTDAGKLMPREILSMQMIDIEAAKAVTGDPDVRKWIIGAFHKVDPNVEGPRPVEESVADQLRVIGNLSAAESGKFLTHHGNHDQWF</sequence>
<protein>
    <recommendedName>
        <fullName evidence="3">NAD(P)-binding protein</fullName>
    </recommendedName>
</protein>
<accession>A0A9W4U6F4</accession>
<gene>
    <name evidence="1" type="ORF">PDIGIT_LOCUS3264</name>
</gene>
<dbReference type="EMBL" id="CAOQHR010000002">
    <property type="protein sequence ID" value="CAI6312312.1"/>
    <property type="molecule type" value="Genomic_DNA"/>
</dbReference>
<dbReference type="Gene3D" id="3.40.50.720">
    <property type="entry name" value="NAD(P)-binding Rossmann-like Domain"/>
    <property type="match status" value="1"/>
</dbReference>
<evidence type="ECO:0000313" key="2">
    <source>
        <dbReference type="Proteomes" id="UP001152607"/>
    </source>
</evidence>
<dbReference type="AlphaFoldDB" id="A0A9W4U6F4"/>
<dbReference type="InterPro" id="IPR002347">
    <property type="entry name" value="SDR_fam"/>
</dbReference>
<dbReference type="GO" id="GO:0016616">
    <property type="term" value="F:oxidoreductase activity, acting on the CH-OH group of donors, NAD or NADP as acceptor"/>
    <property type="evidence" value="ECO:0007669"/>
    <property type="project" value="TreeGrafter"/>
</dbReference>
<proteinExistence type="predicted"/>
<dbReference type="InterPro" id="IPR052184">
    <property type="entry name" value="SDR_enzymes"/>
</dbReference>
<dbReference type="Proteomes" id="UP001152607">
    <property type="component" value="Unassembled WGS sequence"/>
</dbReference>
<dbReference type="SUPFAM" id="SSF51735">
    <property type="entry name" value="NAD(P)-binding Rossmann-fold domains"/>
    <property type="match status" value="1"/>
</dbReference>
<name>A0A9W4U6F4_9PLEO</name>
<dbReference type="OrthoDB" id="7289984at2759"/>
<evidence type="ECO:0008006" key="3">
    <source>
        <dbReference type="Google" id="ProtNLM"/>
    </source>
</evidence>
<evidence type="ECO:0000313" key="1">
    <source>
        <dbReference type="EMBL" id="CAI6312312.1"/>
    </source>
</evidence>
<dbReference type="PANTHER" id="PTHR45458">
    <property type="entry name" value="SHORT-CHAIN DEHYDROGENASE/REDUCTASE SDR"/>
    <property type="match status" value="1"/>
</dbReference>
<dbReference type="PANTHER" id="PTHR45458:SF3">
    <property type="entry name" value="CHAIN DEHYDROGENASE (ATSC), PUTATIVE-RELATED"/>
    <property type="match status" value="1"/>
</dbReference>